<organism evidence="1 2">
    <name type="scientific">Acetobacter aceti</name>
    <dbReference type="NCBI Taxonomy" id="435"/>
    <lineage>
        <taxon>Bacteria</taxon>
        <taxon>Pseudomonadati</taxon>
        <taxon>Pseudomonadota</taxon>
        <taxon>Alphaproteobacteria</taxon>
        <taxon>Acetobacterales</taxon>
        <taxon>Acetobacteraceae</taxon>
        <taxon>Acetobacter</taxon>
        <taxon>Acetobacter subgen. Acetobacter</taxon>
    </lineage>
</organism>
<dbReference type="AlphaFoldDB" id="A0A1U9KDS7"/>
<sequence>MFLEVNGFIEKFESDLKIMKDLSLSMTIDFGITRRKNMAEITFYIDKNTLRSFFRYEMEFSVSFY</sequence>
<name>A0A1U9KDS7_ACEAC</name>
<keyword evidence="2" id="KW-1185">Reference proteome</keyword>
<dbReference type="Proteomes" id="UP000188937">
    <property type="component" value="Chromosome"/>
</dbReference>
<dbReference type="KEGG" id="aace:A0U92_03395"/>
<dbReference type="EMBL" id="CP014692">
    <property type="protein sequence ID" value="AQS83965.1"/>
    <property type="molecule type" value="Genomic_DNA"/>
</dbReference>
<accession>A0A1U9KDS7</accession>
<reference evidence="1 2" key="1">
    <citation type="submission" date="2016-03" db="EMBL/GenBank/DDBJ databases">
        <title>Acetic acid bacteria sequencing.</title>
        <authorList>
            <person name="Brandt J."/>
            <person name="Jakob F."/>
            <person name="Vogel R.F."/>
        </authorList>
    </citation>
    <scope>NUCLEOTIDE SEQUENCE [LARGE SCALE GENOMIC DNA]</scope>
    <source>
        <strain evidence="1 2">TMW2.1153</strain>
    </source>
</reference>
<evidence type="ECO:0000313" key="1">
    <source>
        <dbReference type="EMBL" id="AQS83965.1"/>
    </source>
</evidence>
<evidence type="ECO:0000313" key="2">
    <source>
        <dbReference type="Proteomes" id="UP000188937"/>
    </source>
</evidence>
<proteinExistence type="predicted"/>
<gene>
    <name evidence="1" type="ORF">A0U92_03395</name>
</gene>
<protein>
    <submittedName>
        <fullName evidence="1">Uncharacterized protein</fullName>
    </submittedName>
</protein>